<dbReference type="GO" id="GO:0009408">
    <property type="term" value="P:response to heat"/>
    <property type="evidence" value="ECO:0007669"/>
    <property type="project" value="InterPro"/>
</dbReference>
<sequence length="217" mass="24693">MATRLLVSKLADKTALSRLRGAVQGKNLSTSAVATQGGNQDRYGDRAGFQAPRRRRRSPMLRRWSDLTPFGFSDLWEPFPMNRTLTQMMDTVNRLFEEFVPSRTLGQEVENFRAAYDVVEDENSYKLRFDMPGLSKEEVKVAIENGTLVIKGEHSEEEKEKNWSARSFGSYNSRIVLPDNVRLDGIKAEMKNGVLQLFLPKMEEENKAATVVDVKVE</sequence>
<dbReference type="Pfam" id="PF00011">
    <property type="entry name" value="HSP20"/>
    <property type="match status" value="1"/>
</dbReference>
<keyword evidence="1" id="KW-0346">Stress response</keyword>
<evidence type="ECO:0000256" key="3">
    <source>
        <dbReference type="RuleBase" id="RU003616"/>
    </source>
</evidence>
<dbReference type="InterPro" id="IPR008978">
    <property type="entry name" value="HSP20-like_chaperone"/>
</dbReference>
<comment type="similarity">
    <text evidence="2 3">Belongs to the small heat shock protein (HSP20) family.</text>
</comment>
<organism evidence="5">
    <name type="scientific">Wollemia nobilis</name>
    <dbReference type="NCBI Taxonomy" id="56998"/>
    <lineage>
        <taxon>Eukaryota</taxon>
        <taxon>Viridiplantae</taxon>
        <taxon>Streptophyta</taxon>
        <taxon>Embryophyta</taxon>
        <taxon>Tracheophyta</taxon>
        <taxon>Spermatophyta</taxon>
        <taxon>Pinopsida</taxon>
        <taxon>Pinidae</taxon>
        <taxon>Conifers II</taxon>
        <taxon>Araucariales</taxon>
        <taxon>Araucariaceae</taxon>
        <taxon>Wollemia</taxon>
    </lineage>
</organism>
<evidence type="ECO:0000256" key="2">
    <source>
        <dbReference type="PROSITE-ProRule" id="PRU00285"/>
    </source>
</evidence>
<evidence type="ECO:0000313" key="5">
    <source>
        <dbReference type="EMBL" id="JAG86003.1"/>
    </source>
</evidence>
<dbReference type="SUPFAM" id="SSF49764">
    <property type="entry name" value="HSP20-like chaperones"/>
    <property type="match status" value="1"/>
</dbReference>
<proteinExistence type="inferred from homology"/>
<name>A0A0C9S596_9CONI</name>
<dbReference type="PANTHER" id="PTHR46733">
    <property type="entry name" value="26.5 KDA HEAT SHOCK PROTEIN, MITOCHONDRIAL"/>
    <property type="match status" value="1"/>
</dbReference>
<dbReference type="PANTHER" id="PTHR46733:SF4">
    <property type="entry name" value="HEAT SHOCK PROTEIN 21, CHLOROPLASTIC"/>
    <property type="match status" value="1"/>
</dbReference>
<reference evidence="5" key="1">
    <citation type="submission" date="2015-02" db="EMBL/GenBank/DDBJ databases">
        <title>A transcriptome of Wollemia nobilis - a relic of Gondwana.</title>
        <authorList>
            <person name="Chia J.Y."/>
            <person name="Leong Y.S."/>
            <person name="Abdul Karim S."/>
            <person name="Wan Azmi N."/>
            <person name="Hercus R."/>
            <person name="Croft L."/>
        </authorList>
    </citation>
    <scope>NUCLEOTIDE SEQUENCE</scope>
    <source>
        <strain evidence="5">MaeBrown</strain>
        <tissue evidence="5">Leaf</tissue>
    </source>
</reference>
<dbReference type="InterPro" id="IPR044587">
    <property type="entry name" value="HSP21-like"/>
</dbReference>
<dbReference type="Gene3D" id="2.60.40.790">
    <property type="match status" value="1"/>
</dbReference>
<protein>
    <submittedName>
        <fullName evidence="5">TSA: Wollemia nobilis Ref_Wollemi_Transcript_20205_992 transcribed RNA sequence</fullName>
    </submittedName>
</protein>
<dbReference type="CDD" id="cd06464">
    <property type="entry name" value="ACD_sHsps-like"/>
    <property type="match status" value="1"/>
</dbReference>
<dbReference type="InterPro" id="IPR002068">
    <property type="entry name" value="A-crystallin/Hsp20_dom"/>
</dbReference>
<feature type="domain" description="SHSP" evidence="4">
    <location>
        <begin position="107"/>
        <end position="217"/>
    </location>
</feature>
<dbReference type="AlphaFoldDB" id="A0A0C9S596"/>
<evidence type="ECO:0000256" key="1">
    <source>
        <dbReference type="ARBA" id="ARBA00023016"/>
    </source>
</evidence>
<dbReference type="PROSITE" id="PS01031">
    <property type="entry name" value="SHSP"/>
    <property type="match status" value="1"/>
</dbReference>
<dbReference type="EMBL" id="GCHU01020076">
    <property type="protein sequence ID" value="JAG86003.1"/>
    <property type="molecule type" value="Transcribed_RNA"/>
</dbReference>
<accession>A0A0C9S596</accession>
<evidence type="ECO:0000259" key="4">
    <source>
        <dbReference type="PROSITE" id="PS01031"/>
    </source>
</evidence>